<comment type="caution">
    <text evidence="2">The sequence shown here is derived from an EMBL/GenBank/DDBJ whole genome shotgun (WGS) entry which is preliminary data.</text>
</comment>
<dbReference type="InterPro" id="IPR008254">
    <property type="entry name" value="Flavodoxin/NO_synth"/>
</dbReference>
<dbReference type="InterPro" id="IPR026816">
    <property type="entry name" value="Flavodoxin_dom"/>
</dbReference>
<dbReference type="GO" id="GO:0009055">
    <property type="term" value="F:electron transfer activity"/>
    <property type="evidence" value="ECO:0007669"/>
    <property type="project" value="InterPro"/>
</dbReference>
<reference evidence="2" key="1">
    <citation type="submission" date="2019-08" db="EMBL/GenBank/DDBJ databases">
        <authorList>
            <person name="Kucharzyk K."/>
            <person name="Murdoch R.W."/>
            <person name="Higgins S."/>
            <person name="Loffler F."/>
        </authorList>
    </citation>
    <scope>NUCLEOTIDE SEQUENCE</scope>
</reference>
<dbReference type="SUPFAM" id="SSF52218">
    <property type="entry name" value="Flavoproteins"/>
    <property type="match status" value="1"/>
</dbReference>
<dbReference type="PROSITE" id="PS00201">
    <property type="entry name" value="FLAVODOXIN"/>
    <property type="match status" value="1"/>
</dbReference>
<dbReference type="InterPro" id="IPR029039">
    <property type="entry name" value="Flavoprotein-like_sf"/>
</dbReference>
<organism evidence="2">
    <name type="scientific">bioreactor metagenome</name>
    <dbReference type="NCBI Taxonomy" id="1076179"/>
    <lineage>
        <taxon>unclassified sequences</taxon>
        <taxon>metagenomes</taxon>
        <taxon>ecological metagenomes</taxon>
    </lineage>
</organism>
<sequence length="153" mass="16557">MNILVVYDSAYGNTESIAKAIGSACKADVLRVGEVKAEQLKDLDILLVGSPTQAFQPLPSVKAFLKNLPVGSLTNVKVASFDTRVDVKQVGNRFLTILVRLFGYAAQPIMSALVKKGGVRAVPPMGFIVIEKEGPLKDGEIERAIQWSKEITE</sequence>
<dbReference type="InterPro" id="IPR001226">
    <property type="entry name" value="Flavodoxin_CS"/>
</dbReference>
<dbReference type="EMBL" id="VSSQ01019246">
    <property type="protein sequence ID" value="MPM63146.1"/>
    <property type="molecule type" value="Genomic_DNA"/>
</dbReference>
<evidence type="ECO:0000313" key="2">
    <source>
        <dbReference type="EMBL" id="MPM63146.1"/>
    </source>
</evidence>
<gene>
    <name evidence="2" type="ORF">SDC9_110026</name>
</gene>
<name>A0A645BDH4_9ZZZZ</name>
<dbReference type="Pfam" id="PF12724">
    <property type="entry name" value="Flavodoxin_5"/>
    <property type="match status" value="1"/>
</dbReference>
<dbReference type="GO" id="GO:0010181">
    <property type="term" value="F:FMN binding"/>
    <property type="evidence" value="ECO:0007669"/>
    <property type="project" value="InterPro"/>
</dbReference>
<evidence type="ECO:0000259" key="1">
    <source>
        <dbReference type="PROSITE" id="PS50902"/>
    </source>
</evidence>
<accession>A0A645BDH4</accession>
<proteinExistence type="predicted"/>
<dbReference type="AlphaFoldDB" id="A0A645BDH4"/>
<feature type="domain" description="Flavodoxin-like" evidence="1">
    <location>
        <begin position="3"/>
        <end position="152"/>
    </location>
</feature>
<dbReference type="PROSITE" id="PS50902">
    <property type="entry name" value="FLAVODOXIN_LIKE"/>
    <property type="match status" value="1"/>
</dbReference>
<protein>
    <recommendedName>
        <fullName evidence="1">Flavodoxin-like domain-containing protein</fullName>
    </recommendedName>
</protein>
<dbReference type="Gene3D" id="3.40.50.360">
    <property type="match status" value="1"/>
</dbReference>